<evidence type="ECO:0000313" key="8">
    <source>
        <dbReference type="Proteomes" id="UP000242222"/>
    </source>
</evidence>
<keyword evidence="4" id="KW-0560">Oxidoreductase</keyword>
<reference evidence="8" key="1">
    <citation type="submission" date="2016-10" db="EMBL/GenBank/DDBJ databases">
        <authorList>
            <person name="Varghese N."/>
            <person name="Submissions S."/>
        </authorList>
    </citation>
    <scope>NUCLEOTIDE SEQUENCE [LARGE SCALE GENOMIC DNA]</scope>
    <source>
        <strain evidence="8">N6PO6</strain>
    </source>
</reference>
<dbReference type="SUPFAM" id="SSF50129">
    <property type="entry name" value="GroES-like"/>
    <property type="match status" value="1"/>
</dbReference>
<dbReference type="AlphaFoldDB" id="A0A1I4X0Q2"/>
<dbReference type="FunFam" id="3.40.50.720:FF:000022">
    <property type="entry name" value="Cinnamyl alcohol dehydrogenase"/>
    <property type="match status" value="1"/>
</dbReference>
<dbReference type="PANTHER" id="PTHR42683">
    <property type="entry name" value="ALDEHYDE REDUCTASE"/>
    <property type="match status" value="1"/>
</dbReference>
<dbReference type="Pfam" id="PF08240">
    <property type="entry name" value="ADH_N"/>
    <property type="match status" value="1"/>
</dbReference>
<dbReference type="InterPro" id="IPR047109">
    <property type="entry name" value="CAD-like"/>
</dbReference>
<keyword evidence="2 5" id="KW-0479">Metal-binding</keyword>
<evidence type="ECO:0000313" key="7">
    <source>
        <dbReference type="EMBL" id="SFN19571.1"/>
    </source>
</evidence>
<proteinExistence type="inferred from homology"/>
<dbReference type="Proteomes" id="UP000242222">
    <property type="component" value="Unassembled WGS sequence"/>
</dbReference>
<protein>
    <submittedName>
        <fullName evidence="7">Uncharacterized zinc-type alcohol dehydrogenase-like protein</fullName>
    </submittedName>
</protein>
<organism evidence="7 8">
    <name type="scientific">Izhakiella capsodis</name>
    <dbReference type="NCBI Taxonomy" id="1367852"/>
    <lineage>
        <taxon>Bacteria</taxon>
        <taxon>Pseudomonadati</taxon>
        <taxon>Pseudomonadota</taxon>
        <taxon>Gammaproteobacteria</taxon>
        <taxon>Enterobacterales</taxon>
        <taxon>Erwiniaceae</taxon>
        <taxon>Izhakiella</taxon>
    </lineage>
</organism>
<evidence type="ECO:0000256" key="5">
    <source>
        <dbReference type="RuleBase" id="RU361277"/>
    </source>
</evidence>
<sequence>MKITHAYAAQDAKAKLAPFAFQPRELRAKDVLIEILFCGVCHSDLHQARNEWHNTVFPVVPGHEIVGRVTAVGSQAGKYKKGDIVGVGCLVDSCRSCPSCQEGLEQYCENGFVGTYNGTDRFDGSNTYGGYSSQIVVHEDFVLRVPENLELAGVAPLLCAGITTYSPLRHWKVGPGHKVGIVGLGGLGHMGVKLAHAMGAKVVLFTTSTSKVEDGKRLGADEVVISKDADQMAQHTNSFDFILNTVAAQHDLDQFITLLKRDGTMTLVGVPEHSHPSPAVSNLIFKRRSIAGSLIGGIAETQEMLDFCGKHGLTSDIELIDMDYINDAYERMLKSDVKYRFVIDIKSMRDQKA</sequence>
<dbReference type="EMBL" id="FOVC01000003">
    <property type="protein sequence ID" value="SFN19571.1"/>
    <property type="molecule type" value="Genomic_DNA"/>
</dbReference>
<dbReference type="InterPro" id="IPR020843">
    <property type="entry name" value="ER"/>
</dbReference>
<dbReference type="OrthoDB" id="9771084at2"/>
<dbReference type="GO" id="GO:0008270">
    <property type="term" value="F:zinc ion binding"/>
    <property type="evidence" value="ECO:0007669"/>
    <property type="project" value="InterPro"/>
</dbReference>
<evidence type="ECO:0000256" key="4">
    <source>
        <dbReference type="ARBA" id="ARBA00023002"/>
    </source>
</evidence>
<dbReference type="PROSITE" id="PS00059">
    <property type="entry name" value="ADH_ZINC"/>
    <property type="match status" value="1"/>
</dbReference>
<dbReference type="STRING" id="1367852.SAMN05216516_103222"/>
<accession>A0A1I4X0Q2</accession>
<dbReference type="InterPro" id="IPR029752">
    <property type="entry name" value="D-isomer_DH_CS1"/>
</dbReference>
<comment type="cofactor">
    <cofactor evidence="1 5">
        <name>Zn(2+)</name>
        <dbReference type="ChEBI" id="CHEBI:29105"/>
    </cofactor>
</comment>
<dbReference type="Pfam" id="PF00107">
    <property type="entry name" value="ADH_zinc_N"/>
    <property type="match status" value="1"/>
</dbReference>
<dbReference type="Gene3D" id="3.90.180.10">
    <property type="entry name" value="Medium-chain alcohol dehydrogenases, catalytic domain"/>
    <property type="match status" value="1"/>
</dbReference>
<dbReference type="PROSITE" id="PS00065">
    <property type="entry name" value="D_2_HYDROXYACID_DH_1"/>
    <property type="match status" value="1"/>
</dbReference>
<evidence type="ECO:0000259" key="6">
    <source>
        <dbReference type="SMART" id="SM00829"/>
    </source>
</evidence>
<evidence type="ECO:0000256" key="1">
    <source>
        <dbReference type="ARBA" id="ARBA00001947"/>
    </source>
</evidence>
<feature type="domain" description="Enoyl reductase (ER)" evidence="6">
    <location>
        <begin position="9"/>
        <end position="343"/>
    </location>
</feature>
<evidence type="ECO:0000256" key="2">
    <source>
        <dbReference type="ARBA" id="ARBA00022723"/>
    </source>
</evidence>
<dbReference type="InterPro" id="IPR011032">
    <property type="entry name" value="GroES-like_sf"/>
</dbReference>
<gene>
    <name evidence="7" type="ORF">SAMN05216516_103222</name>
</gene>
<dbReference type="InterPro" id="IPR013154">
    <property type="entry name" value="ADH-like_N"/>
</dbReference>
<evidence type="ECO:0000256" key="3">
    <source>
        <dbReference type="ARBA" id="ARBA00022833"/>
    </source>
</evidence>
<keyword evidence="3 5" id="KW-0862">Zinc</keyword>
<dbReference type="Gene3D" id="3.40.50.720">
    <property type="entry name" value="NAD(P)-binding Rossmann-like Domain"/>
    <property type="match status" value="1"/>
</dbReference>
<name>A0A1I4X0Q2_9GAMM</name>
<dbReference type="InterPro" id="IPR036291">
    <property type="entry name" value="NAD(P)-bd_dom_sf"/>
</dbReference>
<dbReference type="RefSeq" id="WP_092876604.1">
    <property type="nucleotide sequence ID" value="NZ_FOVC01000003.1"/>
</dbReference>
<comment type="similarity">
    <text evidence="5">Belongs to the zinc-containing alcohol dehydrogenase family.</text>
</comment>
<dbReference type="CDD" id="cd05283">
    <property type="entry name" value="CAD1"/>
    <property type="match status" value="1"/>
</dbReference>
<dbReference type="InterPro" id="IPR013149">
    <property type="entry name" value="ADH-like_C"/>
</dbReference>
<keyword evidence="8" id="KW-1185">Reference proteome</keyword>
<dbReference type="GO" id="GO:0008106">
    <property type="term" value="F:alcohol dehydrogenase (NADP+) activity"/>
    <property type="evidence" value="ECO:0007669"/>
    <property type="project" value="UniProtKB-ARBA"/>
</dbReference>
<dbReference type="SMART" id="SM00829">
    <property type="entry name" value="PKS_ER"/>
    <property type="match status" value="1"/>
</dbReference>
<dbReference type="InterPro" id="IPR002328">
    <property type="entry name" value="ADH_Zn_CS"/>
</dbReference>
<dbReference type="SUPFAM" id="SSF51735">
    <property type="entry name" value="NAD(P)-binding Rossmann-fold domains"/>
    <property type="match status" value="1"/>
</dbReference>